<feature type="region of interest" description="Disordered" evidence="1">
    <location>
        <begin position="1"/>
        <end position="20"/>
    </location>
</feature>
<dbReference type="Proteomes" id="UP000070520">
    <property type="component" value="Unassembled WGS sequence"/>
</dbReference>
<dbReference type="AlphaFoldDB" id="A0A133V0U0"/>
<accession>A0A133V0U0</accession>
<sequence length="139" mass="16105">MKAVKKVSIRPNRGIRPEMSRFELELKRAYRAWKPRPRVKRGVEEEKPAEEAKPEVKEKKQPKVEKEKPPEAKEEAEPPPSVEAKPEEISQGEEIWQKYLKRVQGRIVRHRGSTQLSIGKGWRICKSQSKNLELSTKAG</sequence>
<feature type="region of interest" description="Disordered" evidence="1">
    <location>
        <begin position="35"/>
        <end position="89"/>
    </location>
</feature>
<keyword evidence="3" id="KW-1185">Reference proteome</keyword>
<protein>
    <submittedName>
        <fullName evidence="2">Uncharacterized protein</fullName>
    </submittedName>
</protein>
<name>A0A133V0U0_9EURY</name>
<comment type="caution">
    <text evidence="2">The sequence shown here is derived from an EMBL/GenBank/DDBJ whole genome shotgun (WGS) entry which is preliminary data.</text>
</comment>
<evidence type="ECO:0000256" key="1">
    <source>
        <dbReference type="SAM" id="MobiDB-lite"/>
    </source>
</evidence>
<evidence type="ECO:0000313" key="2">
    <source>
        <dbReference type="EMBL" id="KXB00016.1"/>
    </source>
</evidence>
<evidence type="ECO:0000313" key="3">
    <source>
        <dbReference type="Proteomes" id="UP000070520"/>
    </source>
</evidence>
<feature type="compositionally biased region" description="Basic and acidic residues" evidence="1">
    <location>
        <begin position="41"/>
        <end position="76"/>
    </location>
</feature>
<reference evidence="2 3" key="1">
    <citation type="journal article" date="2016" name="Sci. Rep.">
        <title>Metabolic traits of an uncultured archaeal lineage -MSBL1- from brine pools of the Red Sea.</title>
        <authorList>
            <person name="Mwirichia R."/>
            <person name="Alam I."/>
            <person name="Rashid M."/>
            <person name="Vinu M."/>
            <person name="Ba-Alawi W."/>
            <person name="Anthony Kamau A."/>
            <person name="Kamanda Ngugi D."/>
            <person name="Goker M."/>
            <person name="Klenk H.P."/>
            <person name="Bajic V."/>
            <person name="Stingl U."/>
        </authorList>
    </citation>
    <scope>NUCLEOTIDE SEQUENCE [LARGE SCALE GENOMIC DNA]</scope>
    <source>
        <strain evidence="2">SCGC-AAA261C02</strain>
    </source>
</reference>
<organism evidence="2 3">
    <name type="scientific">candidate division MSBL1 archaeon SCGC-AAA261C02</name>
    <dbReference type="NCBI Taxonomy" id="1698272"/>
    <lineage>
        <taxon>Archaea</taxon>
        <taxon>Methanobacteriati</taxon>
        <taxon>Methanobacteriota</taxon>
        <taxon>candidate division MSBL1</taxon>
    </lineage>
</organism>
<proteinExistence type="predicted"/>
<dbReference type="EMBL" id="LHXW01000016">
    <property type="protein sequence ID" value="KXB00016.1"/>
    <property type="molecule type" value="Genomic_DNA"/>
</dbReference>
<gene>
    <name evidence="2" type="ORF">AKJ42_01915</name>
</gene>